<dbReference type="KEGG" id="ota:OT_ostta13g01620"/>
<reference evidence="2" key="2">
    <citation type="journal article" date="2014" name="BMC Genomics">
        <title>An improved genome of the model marine alga Ostreococcus tauri unfolds by assessing Illumina de novo assemblies.</title>
        <authorList>
            <person name="Blanc-Mathieu R."/>
            <person name="Verhelst B."/>
            <person name="Derelle E."/>
            <person name="Rombauts S."/>
            <person name="Bouget F.Y."/>
            <person name="Carre I."/>
            <person name="Chateau A."/>
            <person name="Eyre-Walker A."/>
            <person name="Grimsley N."/>
            <person name="Moreau H."/>
            <person name="Piegu B."/>
            <person name="Rivals E."/>
            <person name="Schackwitz W."/>
            <person name="Van de Peer Y."/>
            <person name="Piganeau G."/>
        </authorList>
    </citation>
    <scope>NUCLEOTIDE SEQUENCE</scope>
    <source>
        <strain evidence="2">RCC4221</strain>
    </source>
</reference>
<proteinExistence type="predicted"/>
<feature type="region of interest" description="Disordered" evidence="1">
    <location>
        <begin position="65"/>
        <end position="134"/>
    </location>
</feature>
<feature type="compositionally biased region" description="Basic and acidic residues" evidence="1">
    <location>
        <begin position="118"/>
        <end position="127"/>
    </location>
</feature>
<accession>A0A1Y5I9M4</accession>
<dbReference type="Proteomes" id="UP000195557">
    <property type="component" value="Unassembled WGS sequence"/>
</dbReference>
<accession>A0A454XZP4</accession>
<organism evidence="2 4">
    <name type="scientific">Ostreococcus tauri</name>
    <name type="common">Marine green alga</name>
    <dbReference type="NCBI Taxonomy" id="70448"/>
    <lineage>
        <taxon>Eukaryota</taxon>
        <taxon>Viridiplantae</taxon>
        <taxon>Chlorophyta</taxon>
        <taxon>Mamiellophyceae</taxon>
        <taxon>Mamiellales</taxon>
        <taxon>Bathycoccaceae</taxon>
        <taxon>Ostreococcus</taxon>
    </lineage>
</organism>
<dbReference type="AlphaFoldDB" id="Q00X17"/>
<evidence type="ECO:0000256" key="1">
    <source>
        <dbReference type="SAM" id="MobiDB-lite"/>
    </source>
</evidence>
<reference evidence="2 4" key="1">
    <citation type="journal article" date="2006" name="Proc. Natl. Acad. Sci. U.S.A.">
        <title>Genome analysis of the smallest free-living eukaryote Ostreococcus tauri unveils many unique features.</title>
        <authorList>
            <person name="Derelle E."/>
            <person name="Ferraz C."/>
            <person name="Rombauts S."/>
            <person name="Rouze P."/>
            <person name="Worden A.Z."/>
            <person name="Robbens S."/>
            <person name="Partensky F."/>
            <person name="Degroeve S."/>
            <person name="Echeynie S."/>
            <person name="Cooke R."/>
            <person name="Saeys Y."/>
            <person name="Wuyts J."/>
            <person name="Jabbari K."/>
            <person name="Bowler C."/>
            <person name="Panaud O."/>
            <person name="Piegu B."/>
            <person name="Ball S.G."/>
            <person name="Ral J.-P."/>
            <person name="Bouget F.-Y."/>
            <person name="Piganeau G."/>
            <person name="De Baets B."/>
            <person name="Picard A."/>
            <person name="Delseny M."/>
            <person name="Demaille J."/>
            <person name="Van de Peer Y."/>
            <person name="Moreau H."/>
        </authorList>
    </citation>
    <scope>NUCLEOTIDE SEQUENCE [LARGE SCALE GENOMIC DNA]</scope>
    <source>
        <strain evidence="2 4">OTTH0595</strain>
    </source>
</reference>
<reference evidence="3" key="3">
    <citation type="submission" date="2017-04" db="EMBL/GenBank/DDBJ databases">
        <title>Population genomics of picophytoplankton unveils novel chromosome hypervariability.</title>
        <authorList>
            <consortium name="DOE Joint Genome Institute"/>
            <person name="Blanc-Mathieu R."/>
            <person name="Krasovec M."/>
            <person name="Hebrard M."/>
            <person name="Yau S."/>
            <person name="Desgranges E."/>
            <person name="Martin J."/>
            <person name="Schackwitz W."/>
            <person name="Kuo A."/>
            <person name="Salin G."/>
            <person name="Donnadieu C."/>
            <person name="Desdevises Y."/>
            <person name="Sanchez-Ferandin S."/>
            <person name="Moreau H."/>
            <person name="Rivals E."/>
            <person name="Grigoriev I.V."/>
            <person name="Grimsley N."/>
            <person name="Eyre-Walker A."/>
            <person name="Piganeau G."/>
        </authorList>
    </citation>
    <scope>NUCLEOTIDE SEQUENCE [LARGE SCALE GENOMIC DNA]</scope>
    <source>
        <strain evidence="3">RCC 1115</strain>
    </source>
</reference>
<dbReference type="EMBL" id="KZ155784">
    <property type="protein sequence ID" value="OUS46269.1"/>
    <property type="molecule type" value="Genomic_DNA"/>
</dbReference>
<feature type="region of interest" description="Disordered" evidence="1">
    <location>
        <begin position="23"/>
        <end position="45"/>
    </location>
</feature>
<protein>
    <submittedName>
        <fullName evidence="2">Unnamed product</fullName>
    </submittedName>
</protein>
<dbReference type="RefSeq" id="XP_003082637.1">
    <property type="nucleotide sequence ID" value="XM_003082589.1"/>
</dbReference>
<evidence type="ECO:0000313" key="3">
    <source>
        <dbReference type="EMBL" id="OUS46269.1"/>
    </source>
</evidence>
<sequence>MPARALAFARSIAIAPVTDRRVARARETGDRSRTHTRALGGFGPNIDAETIKKIQAAKAAKIAENKRRASETKGKFTFGGRRESQRTIASVPSRAGRTTPGGSKTPAKTPGKTPAKTRSSEKEETPRKKLFGLF</sequence>
<keyword evidence="4" id="KW-1185">Reference proteome</keyword>
<dbReference type="Proteomes" id="UP000009170">
    <property type="component" value="Unassembled WGS sequence"/>
</dbReference>
<evidence type="ECO:0000313" key="4">
    <source>
        <dbReference type="Proteomes" id="UP000009170"/>
    </source>
</evidence>
<accession>Q00X17</accession>
<evidence type="ECO:0000313" key="2">
    <source>
        <dbReference type="EMBL" id="CAL56494.1"/>
    </source>
</evidence>
<feature type="compositionally biased region" description="Basic and acidic residues" evidence="1">
    <location>
        <begin position="65"/>
        <end position="85"/>
    </location>
</feature>
<dbReference type="GeneID" id="9835728"/>
<dbReference type="EMBL" id="CAID01000013">
    <property type="protein sequence ID" value="CAL56494.1"/>
    <property type="molecule type" value="Genomic_DNA"/>
</dbReference>
<feature type="compositionally biased region" description="Basic and acidic residues" evidence="1">
    <location>
        <begin position="23"/>
        <end position="33"/>
    </location>
</feature>
<dbReference type="InParanoid" id="Q00X17"/>
<name>Q00X17_OSTTA</name>
<gene>
    <name evidence="3" type="ORF">BE221DRAFT_192266</name>
    <name evidence="2" type="ORF">OT_ostta13g01620</name>
</gene>